<comment type="similarity">
    <text evidence="1">Belongs to the DSD1 family.</text>
</comment>
<dbReference type="InterPro" id="IPR029066">
    <property type="entry name" value="PLP-binding_barrel"/>
</dbReference>
<gene>
    <name evidence="4" type="ORF">QQF32_01685</name>
</gene>
<keyword evidence="5" id="KW-1185">Reference proteome</keyword>
<dbReference type="Pfam" id="PF01168">
    <property type="entry name" value="Ala_racemase_N"/>
    <property type="match status" value="1"/>
</dbReference>
<proteinExistence type="inferred from homology"/>
<dbReference type="PANTHER" id="PTHR28004">
    <property type="entry name" value="ZGC:162816-RELATED"/>
    <property type="match status" value="1"/>
</dbReference>
<evidence type="ECO:0000313" key="4">
    <source>
        <dbReference type="EMBL" id="MDK9361915.1"/>
    </source>
</evidence>
<dbReference type="InterPro" id="IPR042208">
    <property type="entry name" value="D-ser_dehydrat-like_sf"/>
</dbReference>
<comment type="caution">
    <text evidence="4">The sequence shown here is derived from an EMBL/GenBank/DDBJ whole genome shotgun (WGS) entry which is preliminary data.</text>
</comment>
<name>A0AAP4D1D9_9ENTR</name>
<sequence length="408" mass="44335">MNALSRAPHKSAIMSASCDGQPNLLQEDVCLPAAVINTAALDNNIRWMQRYADLRGVSLAPHGKTTMTSWIFRHQQAAGAWAIGTGSIWQAYVALEAGVQRVLIANQLTGRASMLLASQLKAQYPERDLMCCVDSPDNARALSVFFAERGQQMDVLVELGLPDGRCGCRTVEEVLALTRDIAALPGLRLRGLEAYEGVLHGDNLREQTEAFLRDAAALACRMASFVDGEFILTGGGSVWYDVVCNVWLAAGKPERCRVVIRPGCYITLDHGTYQSSQDAIIARDATARQVGGELKPVLELVAMVQSVPQPDMAVANFGKRDAAFDAGLPQAIAHYRLGQALALKTGAVVSTGIMDQHCMLRLASDSDVRVGDILIFGLSHPCLTFDKWKTLLLVDDEYRVQEEVSTAF</sequence>
<evidence type="ECO:0000259" key="3">
    <source>
        <dbReference type="SMART" id="SM01119"/>
    </source>
</evidence>
<dbReference type="RefSeq" id="WP_285149667.1">
    <property type="nucleotide sequence ID" value="NZ_JASSOM010000003.1"/>
</dbReference>
<dbReference type="CDD" id="cd06818">
    <property type="entry name" value="PLPDE_III_cryptic_DSD"/>
    <property type="match status" value="1"/>
</dbReference>
<dbReference type="PANTHER" id="PTHR28004:SF8">
    <property type="entry name" value="D-SERINE DEAMINASE"/>
    <property type="match status" value="1"/>
</dbReference>
<feature type="domain" description="D-serine dehydratase-like" evidence="3">
    <location>
        <begin position="297"/>
        <end position="395"/>
    </location>
</feature>
<dbReference type="Pfam" id="PF14031">
    <property type="entry name" value="D-ser_dehydrat"/>
    <property type="match status" value="1"/>
</dbReference>
<keyword evidence="2" id="KW-0456">Lyase</keyword>
<dbReference type="Gene3D" id="2.40.37.20">
    <property type="entry name" value="D-serine dehydratase-like domain"/>
    <property type="match status" value="1"/>
</dbReference>
<dbReference type="AlphaFoldDB" id="A0AAP4D1D9"/>
<dbReference type="SMART" id="SM01119">
    <property type="entry name" value="D-ser_dehydrat"/>
    <property type="match status" value="1"/>
</dbReference>
<evidence type="ECO:0000256" key="1">
    <source>
        <dbReference type="ARBA" id="ARBA00005323"/>
    </source>
</evidence>
<dbReference type="InterPro" id="IPR026956">
    <property type="entry name" value="D-ser_dehydrat-like_dom"/>
</dbReference>
<evidence type="ECO:0000313" key="5">
    <source>
        <dbReference type="Proteomes" id="UP001223214"/>
    </source>
</evidence>
<dbReference type="Proteomes" id="UP001223214">
    <property type="component" value="Unassembled WGS sequence"/>
</dbReference>
<dbReference type="GO" id="GO:0016829">
    <property type="term" value="F:lyase activity"/>
    <property type="evidence" value="ECO:0007669"/>
    <property type="project" value="UniProtKB-KW"/>
</dbReference>
<dbReference type="EMBL" id="JASSOM010000003">
    <property type="protein sequence ID" value="MDK9361915.1"/>
    <property type="molecule type" value="Genomic_DNA"/>
</dbReference>
<dbReference type="InterPro" id="IPR051466">
    <property type="entry name" value="D-amino_acid_metab_enzyme"/>
</dbReference>
<dbReference type="SUPFAM" id="SSF51419">
    <property type="entry name" value="PLP-binding barrel"/>
    <property type="match status" value="1"/>
</dbReference>
<evidence type="ECO:0000256" key="2">
    <source>
        <dbReference type="ARBA" id="ARBA00023239"/>
    </source>
</evidence>
<protein>
    <submittedName>
        <fullName evidence="4">Amino acid deaminase</fullName>
    </submittedName>
</protein>
<dbReference type="InterPro" id="IPR001608">
    <property type="entry name" value="Ala_racemase_N"/>
</dbReference>
<dbReference type="Gene3D" id="3.20.20.10">
    <property type="entry name" value="Alanine racemase"/>
    <property type="match status" value="1"/>
</dbReference>
<reference evidence="4 5" key="1">
    <citation type="submission" date="2023-06" db="EMBL/GenBank/DDBJ databases">
        <title>Identification and characterization of antibiotic-resistant Gram-negative bacteria.</title>
        <authorList>
            <person name="Cho G.-S."/>
            <person name="Lee J."/>
            <person name="Tai E."/>
            <person name="Jeong S."/>
            <person name="Kim I."/>
            <person name="Kim B.-E."/>
            <person name="Jeong M.-I."/>
            <person name="Oh K.-K."/>
            <person name="Franz C.M.A.P."/>
        </authorList>
    </citation>
    <scope>NUCLEOTIDE SEQUENCE [LARGE SCALE GENOMIC DNA]</scope>
    <source>
        <strain evidence="4 5">V106_12</strain>
    </source>
</reference>
<organism evidence="4 5">
    <name type="scientific">Lelliottia wanjuensis</name>
    <dbReference type="NCBI Taxonomy" id="3050585"/>
    <lineage>
        <taxon>Bacteria</taxon>
        <taxon>Pseudomonadati</taxon>
        <taxon>Pseudomonadota</taxon>
        <taxon>Gammaproteobacteria</taxon>
        <taxon>Enterobacterales</taxon>
        <taxon>Enterobacteriaceae</taxon>
        <taxon>Lelliottia</taxon>
    </lineage>
</organism>
<accession>A0AAP4D1D9</accession>